<dbReference type="EMBL" id="CP136862">
    <property type="protein sequence ID" value="WOJ88657.1"/>
    <property type="molecule type" value="Genomic_DNA"/>
</dbReference>
<dbReference type="RefSeq" id="WP_407338096.1">
    <property type="nucleotide sequence ID" value="NZ_CP136862.1"/>
</dbReference>
<gene>
    <name evidence="1" type="primary">flaF</name>
    <name evidence="1" type="ORF">RZS28_12630</name>
</gene>
<keyword evidence="1" id="KW-0966">Cell projection</keyword>
<dbReference type="InterPro" id="IPR010845">
    <property type="entry name" value="FlaF"/>
</dbReference>
<sequence>MYQISYAENLIDNPSECRDRERRALEHAIGLLEKAQAAGVRSPAAAEALSFVSTLWRALVEDLVAPENDLPDVLRADLVSVGVWILKEVDLIRIGRSESFLGLIEVCAIIRDGLK</sequence>
<proteinExistence type="predicted"/>
<organism evidence="1 2">
    <name type="scientific">Methylocapsa polymorpha</name>
    <dbReference type="NCBI Taxonomy" id="3080828"/>
    <lineage>
        <taxon>Bacteria</taxon>
        <taxon>Pseudomonadati</taxon>
        <taxon>Pseudomonadota</taxon>
        <taxon>Alphaproteobacteria</taxon>
        <taxon>Hyphomicrobiales</taxon>
        <taxon>Beijerinckiaceae</taxon>
        <taxon>Methylocapsa</taxon>
    </lineage>
</organism>
<keyword evidence="1" id="KW-0969">Cilium</keyword>
<dbReference type="NCBIfam" id="NF009434">
    <property type="entry name" value="PRK12793.1"/>
    <property type="match status" value="1"/>
</dbReference>
<evidence type="ECO:0000313" key="2">
    <source>
        <dbReference type="Proteomes" id="UP001626536"/>
    </source>
</evidence>
<accession>A0ABZ0HMX9</accession>
<reference evidence="1 2" key="1">
    <citation type="submission" date="2023-10" db="EMBL/GenBank/DDBJ databases">
        <title>Novel methanotroph of the genus Methylocapsa from a subarctic wetland.</title>
        <authorList>
            <person name="Belova S.E."/>
            <person name="Oshkin I.Y."/>
            <person name="Miroshnikov K."/>
            <person name="Dedysh S.N."/>
        </authorList>
    </citation>
    <scope>NUCLEOTIDE SEQUENCE [LARGE SCALE GENOMIC DNA]</scope>
    <source>
        <strain evidence="1 2">RX1</strain>
    </source>
</reference>
<name>A0ABZ0HMX9_9HYPH</name>
<dbReference type="Proteomes" id="UP001626536">
    <property type="component" value="Chromosome"/>
</dbReference>
<dbReference type="Pfam" id="PF07309">
    <property type="entry name" value="FlaF"/>
    <property type="match status" value="1"/>
</dbReference>
<keyword evidence="1" id="KW-0282">Flagellum</keyword>
<evidence type="ECO:0000313" key="1">
    <source>
        <dbReference type="EMBL" id="WOJ88657.1"/>
    </source>
</evidence>
<keyword evidence="2" id="KW-1185">Reference proteome</keyword>
<protein>
    <submittedName>
        <fullName evidence="1">Flagellar biosynthesis regulator FlaF</fullName>
    </submittedName>
</protein>